<dbReference type="SUPFAM" id="SSF55205">
    <property type="entry name" value="EPT/RTPC-like"/>
    <property type="match status" value="1"/>
</dbReference>
<comment type="catalytic activity">
    <reaction evidence="15">
        <text>phosphoenolpyruvate + UDP-N-acetyl-alpha-D-glucosamine = UDP-N-acetyl-3-O-(1-carboxyvinyl)-alpha-D-glucosamine + phosphate</text>
        <dbReference type="Rhea" id="RHEA:18681"/>
        <dbReference type="ChEBI" id="CHEBI:43474"/>
        <dbReference type="ChEBI" id="CHEBI:57705"/>
        <dbReference type="ChEBI" id="CHEBI:58702"/>
        <dbReference type="ChEBI" id="CHEBI:68483"/>
        <dbReference type="EC" id="2.5.1.7"/>
    </reaction>
</comment>
<keyword evidence="8" id="KW-0131">Cell cycle</keyword>
<evidence type="ECO:0000256" key="3">
    <source>
        <dbReference type="ARBA" id="ARBA00022490"/>
    </source>
</evidence>
<dbReference type="Gene3D" id="3.65.10.10">
    <property type="entry name" value="Enolpyruvate transferase domain"/>
    <property type="match status" value="2"/>
</dbReference>
<evidence type="ECO:0000256" key="11">
    <source>
        <dbReference type="ARBA" id="ARBA00039108"/>
    </source>
</evidence>
<comment type="subcellular location">
    <subcellularLocation>
        <location evidence="1">Cytoplasm</location>
    </subcellularLocation>
</comment>
<evidence type="ECO:0000256" key="9">
    <source>
        <dbReference type="ARBA" id="ARBA00023316"/>
    </source>
</evidence>
<dbReference type="PANTHER" id="PTHR43783">
    <property type="entry name" value="UDP-N-ACETYLGLUCOSAMINE 1-CARBOXYVINYLTRANSFERASE"/>
    <property type="match status" value="1"/>
</dbReference>
<evidence type="ECO:0000256" key="14">
    <source>
        <dbReference type="ARBA" id="ARBA00042842"/>
    </source>
</evidence>
<evidence type="ECO:0000256" key="5">
    <source>
        <dbReference type="ARBA" id="ARBA00022679"/>
    </source>
</evidence>
<dbReference type="GO" id="GO:0005737">
    <property type="term" value="C:cytoplasm"/>
    <property type="evidence" value="ECO:0007669"/>
    <property type="project" value="UniProtKB-SubCell"/>
</dbReference>
<dbReference type="EMBL" id="QBQT01000117">
    <property type="protein sequence ID" value="PUD80801.1"/>
    <property type="molecule type" value="Genomic_DNA"/>
</dbReference>
<keyword evidence="4" id="KW-0132">Cell division</keyword>
<comment type="pathway">
    <text evidence="2">Cell wall biogenesis; peptidoglycan biosynthesis.</text>
</comment>
<evidence type="ECO:0000256" key="1">
    <source>
        <dbReference type="ARBA" id="ARBA00004496"/>
    </source>
</evidence>
<accession>A0A2T6VSH1</accession>
<comment type="caution">
    <text evidence="17">The sequence shown here is derived from an EMBL/GenBank/DDBJ whole genome shotgun (WGS) entry which is preliminary data.</text>
</comment>
<dbReference type="Pfam" id="PF00275">
    <property type="entry name" value="EPSP_synthase"/>
    <property type="match status" value="1"/>
</dbReference>
<proteinExistence type="inferred from homology"/>
<keyword evidence="3" id="KW-0963">Cytoplasm</keyword>
<keyword evidence="5 17" id="KW-0808">Transferase</keyword>
<evidence type="ECO:0000256" key="12">
    <source>
        <dbReference type="ARBA" id="ARBA00039754"/>
    </source>
</evidence>
<dbReference type="GO" id="GO:0051301">
    <property type="term" value="P:cell division"/>
    <property type="evidence" value="ECO:0007669"/>
    <property type="project" value="UniProtKB-KW"/>
</dbReference>
<evidence type="ECO:0000256" key="7">
    <source>
        <dbReference type="ARBA" id="ARBA00022984"/>
    </source>
</evidence>
<dbReference type="InterPro" id="IPR050068">
    <property type="entry name" value="MurA_subfamily"/>
</dbReference>
<name>A0A2T6VSH1_HELPX</name>
<gene>
    <name evidence="17" type="ORF">C2R72_01950</name>
</gene>
<dbReference type="InterPro" id="IPR001986">
    <property type="entry name" value="Enolpyruvate_Tfrase_dom"/>
</dbReference>
<comment type="similarity">
    <text evidence="10">Belongs to the EPSP synthase family. MurA subfamily.</text>
</comment>
<feature type="non-terminal residue" evidence="17">
    <location>
        <position position="67"/>
    </location>
</feature>
<dbReference type="EC" id="2.5.1.7" evidence="11"/>
<evidence type="ECO:0000256" key="4">
    <source>
        <dbReference type="ARBA" id="ARBA00022618"/>
    </source>
</evidence>
<evidence type="ECO:0000256" key="8">
    <source>
        <dbReference type="ARBA" id="ARBA00023306"/>
    </source>
</evidence>
<organism evidence="17 18">
    <name type="scientific">Helicobacter pylori</name>
    <name type="common">Campylobacter pylori</name>
    <dbReference type="NCBI Taxonomy" id="210"/>
    <lineage>
        <taxon>Bacteria</taxon>
        <taxon>Pseudomonadati</taxon>
        <taxon>Campylobacterota</taxon>
        <taxon>Epsilonproteobacteria</taxon>
        <taxon>Campylobacterales</taxon>
        <taxon>Helicobacteraceae</taxon>
        <taxon>Helicobacter</taxon>
    </lineage>
</organism>
<evidence type="ECO:0000259" key="16">
    <source>
        <dbReference type="Pfam" id="PF00275"/>
    </source>
</evidence>
<evidence type="ECO:0000256" key="15">
    <source>
        <dbReference type="ARBA" id="ARBA00047527"/>
    </source>
</evidence>
<dbReference type="InterPro" id="IPR013792">
    <property type="entry name" value="RNA3'P_cycl/enolpyr_Trfase_a/b"/>
</dbReference>
<evidence type="ECO:0000313" key="17">
    <source>
        <dbReference type="EMBL" id="PUD80801.1"/>
    </source>
</evidence>
<feature type="domain" description="Enolpyruvate transferase" evidence="16">
    <location>
        <begin position="8"/>
        <end position="64"/>
    </location>
</feature>
<keyword evidence="9" id="KW-0961">Cell wall biogenesis/degradation</keyword>
<keyword evidence="6" id="KW-0133">Cell shape</keyword>
<protein>
    <recommendedName>
        <fullName evidence="12">UDP-N-acetylglucosamine 1-carboxyvinyltransferase</fullName>
        <ecNumber evidence="11">2.5.1.7</ecNumber>
    </recommendedName>
    <alternativeName>
        <fullName evidence="13">Enoylpyruvate transferase</fullName>
    </alternativeName>
    <alternativeName>
        <fullName evidence="14">UDP-N-acetylglucosamine enolpyruvyl transferase</fullName>
    </alternativeName>
</protein>
<evidence type="ECO:0000256" key="6">
    <source>
        <dbReference type="ARBA" id="ARBA00022960"/>
    </source>
</evidence>
<dbReference type="Proteomes" id="UP000244700">
    <property type="component" value="Unassembled WGS sequence"/>
</dbReference>
<dbReference type="InterPro" id="IPR036968">
    <property type="entry name" value="Enolpyruvate_Tfrase_sf"/>
</dbReference>
<evidence type="ECO:0000313" key="18">
    <source>
        <dbReference type="Proteomes" id="UP000244700"/>
    </source>
</evidence>
<evidence type="ECO:0000256" key="10">
    <source>
        <dbReference type="ARBA" id="ARBA00038367"/>
    </source>
</evidence>
<dbReference type="GO" id="GO:0008360">
    <property type="term" value="P:regulation of cell shape"/>
    <property type="evidence" value="ECO:0007669"/>
    <property type="project" value="UniProtKB-KW"/>
</dbReference>
<sequence length="67" mass="7112">MDFLEIVGQVPLKGGVEISGAKNSALPILAATLLSQQEVKIKSLPQVVDIKAMALLLQNLGASLEWL</sequence>
<keyword evidence="7" id="KW-0573">Peptidoglycan synthesis</keyword>
<evidence type="ECO:0000256" key="2">
    <source>
        <dbReference type="ARBA" id="ARBA00004752"/>
    </source>
</evidence>
<dbReference type="GO" id="GO:0009252">
    <property type="term" value="P:peptidoglycan biosynthetic process"/>
    <property type="evidence" value="ECO:0007669"/>
    <property type="project" value="UniProtKB-KW"/>
</dbReference>
<dbReference type="PANTHER" id="PTHR43783:SF1">
    <property type="entry name" value="UDP-N-ACETYLGLUCOSAMINE 1-CARBOXYVINYLTRANSFERASE"/>
    <property type="match status" value="1"/>
</dbReference>
<evidence type="ECO:0000256" key="13">
    <source>
        <dbReference type="ARBA" id="ARBA00042443"/>
    </source>
</evidence>
<dbReference type="GO" id="GO:0071555">
    <property type="term" value="P:cell wall organization"/>
    <property type="evidence" value="ECO:0007669"/>
    <property type="project" value="UniProtKB-KW"/>
</dbReference>
<reference evidence="17 18" key="1">
    <citation type="submission" date="2018-01" db="EMBL/GenBank/DDBJ databases">
        <title>Helicobacter pylori genome-wide association study shows promise for predicting gastric cancer risk.</title>
        <authorList>
            <person name="Berthenet E."/>
            <person name="Yahara K."/>
            <person name="Thorell K."/>
            <person name="Pascoe B."/>
            <person name="Meric G."/>
            <person name="Mikhail J.M."/>
            <person name="Engstrand L."/>
            <person name="Enroth H."/>
            <person name="Burette A."/>
            <person name="Megraud F."/>
            <person name="Atherton J."/>
            <person name="Smith S."/>
            <person name="Wilkinson T.S."/>
            <person name="Hitchings M.D."/>
            <person name="Falush D."/>
            <person name="Sheppard S.K."/>
        </authorList>
    </citation>
    <scope>NUCLEOTIDE SEQUENCE [LARGE SCALE GENOMIC DNA]</scope>
    <source>
        <strain evidence="17 18">GIL237</strain>
    </source>
</reference>
<dbReference type="GO" id="GO:0008760">
    <property type="term" value="F:UDP-N-acetylglucosamine 1-carboxyvinyltransferase activity"/>
    <property type="evidence" value="ECO:0007669"/>
    <property type="project" value="UniProtKB-EC"/>
</dbReference>
<dbReference type="AlphaFoldDB" id="A0A2T6VSH1"/>